<protein>
    <submittedName>
        <fullName evidence="1">Uncharacterized protein</fullName>
    </submittedName>
</protein>
<evidence type="ECO:0000313" key="1">
    <source>
        <dbReference type="EMBL" id="CAK9274219.1"/>
    </source>
</evidence>
<dbReference type="InterPro" id="IPR042617">
    <property type="entry name" value="CTC1-like"/>
</dbReference>
<dbReference type="InterPro" id="IPR028262">
    <property type="entry name" value="CTC1_plant"/>
</dbReference>
<name>A0ABP0X540_9BRYO</name>
<organism evidence="1 2">
    <name type="scientific">Sphagnum jensenii</name>
    <dbReference type="NCBI Taxonomy" id="128206"/>
    <lineage>
        <taxon>Eukaryota</taxon>
        <taxon>Viridiplantae</taxon>
        <taxon>Streptophyta</taxon>
        <taxon>Embryophyta</taxon>
        <taxon>Bryophyta</taxon>
        <taxon>Sphagnophytina</taxon>
        <taxon>Sphagnopsida</taxon>
        <taxon>Sphagnales</taxon>
        <taxon>Sphagnaceae</taxon>
        <taxon>Sphagnum</taxon>
    </lineage>
</organism>
<dbReference type="PANTHER" id="PTHR14865">
    <property type="entry name" value="CST COMPLEX SUBUNIT CTC1"/>
    <property type="match status" value="1"/>
</dbReference>
<dbReference type="PANTHER" id="PTHR14865:SF2">
    <property type="entry name" value="CST COMPLEX SUBUNIT CTC1"/>
    <property type="match status" value="1"/>
</dbReference>
<proteinExistence type="predicted"/>
<keyword evidence="2" id="KW-1185">Reference proteome</keyword>
<dbReference type="Proteomes" id="UP001497444">
    <property type="component" value="Chromosome 6"/>
</dbReference>
<evidence type="ECO:0000313" key="2">
    <source>
        <dbReference type="Proteomes" id="UP001497444"/>
    </source>
</evidence>
<accession>A0ABP0X540</accession>
<reference evidence="1" key="1">
    <citation type="submission" date="2024-02" db="EMBL/GenBank/DDBJ databases">
        <authorList>
            <consortium name="ELIXIR-Norway"/>
            <consortium name="Elixir Norway"/>
        </authorList>
    </citation>
    <scope>NUCLEOTIDE SEQUENCE</scope>
</reference>
<dbReference type="Pfam" id="PF15491">
    <property type="entry name" value="CTC1_2"/>
    <property type="match status" value="1"/>
</dbReference>
<dbReference type="EMBL" id="OZ020101">
    <property type="protein sequence ID" value="CAK9274219.1"/>
    <property type="molecule type" value="Genomic_DNA"/>
</dbReference>
<sequence>MLGDSQSEVAGRVFCTFFAAADIGKIVFESPQLKKRIHNSQVEIWGLLHCISPPFVLPSKASPLGASVAKSAKSFAWNGTQKSIFKHGSAGQTMLGFIVELRMCPHLPSCEHNALLPAVGKQCVHVYFSGSVASWRLVLSVVIGQCVTITGFQRKLILVGTEKNEHFLFVATKHSLVSQLSPSGRVPMDCRGKEPYFRAREMDPTPSGVTRTTIHKELVSDSKEGARIGSYVGIVTDIPMPGQLVELNKQAWLLLTHYNVSQLHRLHVGAMGIASYCEPKVQVSRSVHSGAADWIKEGCWHNTGMSSHPSDHTCDSAPRRRRRESW</sequence>
<gene>
    <name evidence="1" type="ORF">CSSPJE1EN1_LOCUS19697</name>
</gene>